<gene>
    <name evidence="2" type="primary">20342208</name>
    <name evidence="1" type="ORF">GGTG_01750</name>
</gene>
<reference evidence="3" key="1">
    <citation type="submission" date="2010-07" db="EMBL/GenBank/DDBJ databases">
        <title>The genome sequence of Gaeumannomyces graminis var. tritici strain R3-111a-1.</title>
        <authorList>
            <consortium name="The Broad Institute Genome Sequencing Platform"/>
            <person name="Ma L.-J."/>
            <person name="Dead R."/>
            <person name="Young S."/>
            <person name="Zeng Q."/>
            <person name="Koehrsen M."/>
            <person name="Alvarado L."/>
            <person name="Berlin A."/>
            <person name="Chapman S.B."/>
            <person name="Chen Z."/>
            <person name="Freedman E."/>
            <person name="Gellesch M."/>
            <person name="Goldberg J."/>
            <person name="Griggs A."/>
            <person name="Gujja S."/>
            <person name="Heilman E.R."/>
            <person name="Heiman D."/>
            <person name="Hepburn T."/>
            <person name="Howarth C."/>
            <person name="Jen D."/>
            <person name="Larson L."/>
            <person name="Mehta T."/>
            <person name="Neiman D."/>
            <person name="Pearson M."/>
            <person name="Roberts A."/>
            <person name="Saif S."/>
            <person name="Shea T."/>
            <person name="Shenoy N."/>
            <person name="Sisk P."/>
            <person name="Stolte C."/>
            <person name="Sykes S."/>
            <person name="Walk T."/>
            <person name="White J."/>
            <person name="Yandava C."/>
            <person name="Haas B."/>
            <person name="Nusbaum C."/>
            <person name="Birren B."/>
        </authorList>
    </citation>
    <scope>NUCLEOTIDE SEQUENCE [LARGE SCALE GENOMIC DNA]</scope>
    <source>
        <strain evidence="3">R3-111a-1</strain>
    </source>
</reference>
<reference evidence="2" key="4">
    <citation type="journal article" date="2015" name="G3 (Bethesda)">
        <title>Genome sequences of three phytopathogenic species of the Magnaporthaceae family of fungi.</title>
        <authorList>
            <person name="Okagaki L.H."/>
            <person name="Nunes C.C."/>
            <person name="Sailsbery J."/>
            <person name="Clay B."/>
            <person name="Brown D."/>
            <person name="John T."/>
            <person name="Oh Y."/>
            <person name="Young N."/>
            <person name="Fitzgerald M."/>
            <person name="Haas B.J."/>
            <person name="Zeng Q."/>
            <person name="Young S."/>
            <person name="Adiconis X."/>
            <person name="Fan L."/>
            <person name="Levin J.Z."/>
            <person name="Mitchell T.K."/>
            <person name="Okubara P.A."/>
            <person name="Farman M.L."/>
            <person name="Kohn L.M."/>
            <person name="Birren B."/>
            <person name="Ma L.-J."/>
            <person name="Dean R.A."/>
        </authorList>
    </citation>
    <scope>NUCLEOTIDE SEQUENCE</scope>
    <source>
        <strain evidence="2">R3-111a-1</strain>
    </source>
</reference>
<reference evidence="1" key="3">
    <citation type="submission" date="2010-09" db="EMBL/GenBank/DDBJ databases">
        <title>Annotation of Gaeumannomyces graminis var. tritici R3-111a-1.</title>
        <authorList>
            <consortium name="The Broad Institute Genome Sequencing Platform"/>
            <person name="Ma L.-J."/>
            <person name="Dead R."/>
            <person name="Young S.K."/>
            <person name="Zeng Q."/>
            <person name="Gargeya S."/>
            <person name="Fitzgerald M."/>
            <person name="Haas B."/>
            <person name="Abouelleil A."/>
            <person name="Alvarado L."/>
            <person name="Arachchi H.M."/>
            <person name="Berlin A."/>
            <person name="Brown A."/>
            <person name="Chapman S.B."/>
            <person name="Chen Z."/>
            <person name="Dunbar C."/>
            <person name="Freedman E."/>
            <person name="Gearin G."/>
            <person name="Gellesch M."/>
            <person name="Goldberg J."/>
            <person name="Griggs A."/>
            <person name="Gujja S."/>
            <person name="Heiman D."/>
            <person name="Howarth C."/>
            <person name="Larson L."/>
            <person name="Lui A."/>
            <person name="MacDonald P.J.P."/>
            <person name="Mehta T."/>
            <person name="Montmayeur A."/>
            <person name="Murphy C."/>
            <person name="Neiman D."/>
            <person name="Pearson M."/>
            <person name="Priest M."/>
            <person name="Roberts A."/>
            <person name="Saif S."/>
            <person name="Shea T."/>
            <person name="Shenoy N."/>
            <person name="Sisk P."/>
            <person name="Stolte C."/>
            <person name="Sykes S."/>
            <person name="Yandava C."/>
            <person name="Wortman J."/>
            <person name="Nusbaum C."/>
            <person name="Birren B."/>
        </authorList>
    </citation>
    <scope>NUCLEOTIDE SEQUENCE</scope>
    <source>
        <strain evidence="1">R3-111a-1</strain>
    </source>
</reference>
<reference evidence="2" key="5">
    <citation type="submission" date="2018-04" db="UniProtKB">
        <authorList>
            <consortium name="EnsemblFungi"/>
        </authorList>
    </citation>
    <scope>IDENTIFICATION</scope>
    <source>
        <strain evidence="2">R3-111a-1</strain>
    </source>
</reference>
<dbReference type="VEuPathDB" id="FungiDB:GGTG_01750"/>
<dbReference type="EnsemblFungi" id="EJT81775">
    <property type="protein sequence ID" value="EJT81775"/>
    <property type="gene ID" value="GGTG_01750"/>
</dbReference>
<name>J3NKG1_GAET3</name>
<protein>
    <submittedName>
        <fullName evidence="1 2">Uncharacterized protein</fullName>
    </submittedName>
</protein>
<dbReference type="GeneID" id="20342208"/>
<evidence type="ECO:0000313" key="1">
    <source>
        <dbReference type="EMBL" id="EJT81775.1"/>
    </source>
</evidence>
<evidence type="ECO:0000313" key="2">
    <source>
        <dbReference type="EnsemblFungi" id="EJT81775"/>
    </source>
</evidence>
<evidence type="ECO:0000313" key="3">
    <source>
        <dbReference type="Proteomes" id="UP000006039"/>
    </source>
</evidence>
<organism evidence="1">
    <name type="scientific">Gaeumannomyces tritici (strain R3-111a-1)</name>
    <name type="common">Wheat and barley take-all root rot fungus</name>
    <name type="synonym">Gaeumannomyces graminis var. tritici</name>
    <dbReference type="NCBI Taxonomy" id="644352"/>
    <lineage>
        <taxon>Eukaryota</taxon>
        <taxon>Fungi</taxon>
        <taxon>Dikarya</taxon>
        <taxon>Ascomycota</taxon>
        <taxon>Pezizomycotina</taxon>
        <taxon>Sordariomycetes</taxon>
        <taxon>Sordariomycetidae</taxon>
        <taxon>Magnaporthales</taxon>
        <taxon>Magnaporthaceae</taxon>
        <taxon>Gaeumannomyces</taxon>
    </lineage>
</organism>
<sequence length="82" mass="8587">MLLVARRGRLAIIPSGVWIVKRWISAAAATTAAAVATTAAAATTVVFVTMMIEAWIIDLVSNIPLLFDNEAVGVGGGRPAFY</sequence>
<dbReference type="Proteomes" id="UP000006039">
    <property type="component" value="Unassembled WGS sequence"/>
</dbReference>
<dbReference type="AlphaFoldDB" id="J3NKG1"/>
<proteinExistence type="predicted"/>
<dbReference type="EMBL" id="GL385395">
    <property type="protein sequence ID" value="EJT81775.1"/>
    <property type="molecule type" value="Genomic_DNA"/>
</dbReference>
<reference evidence="1" key="2">
    <citation type="submission" date="2010-07" db="EMBL/GenBank/DDBJ databases">
        <authorList>
            <consortium name="The Broad Institute Genome Sequencing Platform"/>
            <consortium name="Broad Institute Genome Sequencing Center for Infectious Disease"/>
            <person name="Ma L.-J."/>
            <person name="Dead R."/>
            <person name="Young S."/>
            <person name="Zeng Q."/>
            <person name="Koehrsen M."/>
            <person name="Alvarado L."/>
            <person name="Berlin A."/>
            <person name="Chapman S.B."/>
            <person name="Chen Z."/>
            <person name="Freedman E."/>
            <person name="Gellesch M."/>
            <person name="Goldberg J."/>
            <person name="Griggs A."/>
            <person name="Gujja S."/>
            <person name="Heilman E.R."/>
            <person name="Heiman D."/>
            <person name="Hepburn T."/>
            <person name="Howarth C."/>
            <person name="Jen D."/>
            <person name="Larson L."/>
            <person name="Mehta T."/>
            <person name="Neiman D."/>
            <person name="Pearson M."/>
            <person name="Roberts A."/>
            <person name="Saif S."/>
            <person name="Shea T."/>
            <person name="Shenoy N."/>
            <person name="Sisk P."/>
            <person name="Stolte C."/>
            <person name="Sykes S."/>
            <person name="Walk T."/>
            <person name="White J."/>
            <person name="Yandava C."/>
            <person name="Haas B."/>
            <person name="Nusbaum C."/>
            <person name="Birren B."/>
        </authorList>
    </citation>
    <scope>NUCLEOTIDE SEQUENCE</scope>
    <source>
        <strain evidence="1">R3-111a-1</strain>
    </source>
</reference>
<keyword evidence="3" id="KW-1185">Reference proteome</keyword>
<dbReference type="RefSeq" id="XP_009217784.1">
    <property type="nucleotide sequence ID" value="XM_009219520.1"/>
</dbReference>
<accession>J3NKG1</accession>
<dbReference type="HOGENOM" id="CLU_2558398_0_0_1"/>